<evidence type="ECO:0000313" key="2">
    <source>
        <dbReference type="EMBL" id="CAB4904288.1"/>
    </source>
</evidence>
<feature type="compositionally biased region" description="Polar residues" evidence="1">
    <location>
        <begin position="32"/>
        <end position="44"/>
    </location>
</feature>
<feature type="region of interest" description="Disordered" evidence="1">
    <location>
        <begin position="32"/>
        <end position="104"/>
    </location>
</feature>
<dbReference type="EMBL" id="CAFBMQ010000043">
    <property type="protein sequence ID" value="CAB4904288.1"/>
    <property type="molecule type" value="Genomic_DNA"/>
</dbReference>
<evidence type="ECO:0000256" key="1">
    <source>
        <dbReference type="SAM" id="MobiDB-lite"/>
    </source>
</evidence>
<sequence>MLVLDSHWMPREMPETAEATKAMVSTAMMTTRTPLPTSPAQPRISTPEPICSAPRPSEAAEPNSVAKMASTSMTLPAGPLVRRSPSSGAKAALISCLRPRRKVP</sequence>
<dbReference type="AlphaFoldDB" id="A0A6J7GCM2"/>
<proteinExistence type="predicted"/>
<reference evidence="2" key="1">
    <citation type="submission" date="2020-05" db="EMBL/GenBank/DDBJ databases">
        <authorList>
            <person name="Chiriac C."/>
            <person name="Salcher M."/>
            <person name="Ghai R."/>
            <person name="Kavagutti S V."/>
        </authorList>
    </citation>
    <scope>NUCLEOTIDE SEQUENCE</scope>
</reference>
<organism evidence="2">
    <name type="scientific">freshwater metagenome</name>
    <dbReference type="NCBI Taxonomy" id="449393"/>
    <lineage>
        <taxon>unclassified sequences</taxon>
        <taxon>metagenomes</taxon>
        <taxon>ecological metagenomes</taxon>
    </lineage>
</organism>
<accession>A0A6J7GCM2</accession>
<name>A0A6J7GCM2_9ZZZZ</name>
<protein>
    <submittedName>
        <fullName evidence="2">Unannotated protein</fullName>
    </submittedName>
</protein>
<gene>
    <name evidence="2" type="ORF">UFOPK3609_00445</name>
</gene>